<organism evidence="1 2">
    <name type="scientific">Candidatus Yanofskybacteria bacterium RIFCSPHIGHO2_01_FULL_48_25b</name>
    <dbReference type="NCBI Taxonomy" id="1802672"/>
    <lineage>
        <taxon>Bacteria</taxon>
        <taxon>Candidatus Yanofskyibacteriota</taxon>
    </lineage>
</organism>
<comment type="caution">
    <text evidence="1">The sequence shown here is derived from an EMBL/GenBank/DDBJ whole genome shotgun (WGS) entry which is preliminary data.</text>
</comment>
<accession>A0A1F8F2W1</accession>
<reference evidence="1 2" key="1">
    <citation type="journal article" date="2016" name="Nat. Commun.">
        <title>Thousands of microbial genomes shed light on interconnected biogeochemical processes in an aquifer system.</title>
        <authorList>
            <person name="Anantharaman K."/>
            <person name="Brown C.T."/>
            <person name="Hug L.A."/>
            <person name="Sharon I."/>
            <person name="Castelle C.J."/>
            <person name="Probst A.J."/>
            <person name="Thomas B.C."/>
            <person name="Singh A."/>
            <person name="Wilkins M.J."/>
            <person name="Karaoz U."/>
            <person name="Brodie E.L."/>
            <person name="Williams K.H."/>
            <person name="Hubbard S.S."/>
            <person name="Banfield J.F."/>
        </authorList>
    </citation>
    <scope>NUCLEOTIDE SEQUENCE [LARGE SCALE GENOMIC DNA]</scope>
</reference>
<protein>
    <submittedName>
        <fullName evidence="1">Uncharacterized protein</fullName>
    </submittedName>
</protein>
<gene>
    <name evidence="1" type="ORF">A2669_01970</name>
</gene>
<sequence length="123" mass="13502">MFKLLIFIVLIVAIAVLTPLGQQLKARVITYVNPTAAEREVINNLQNKLSTISKTINKSDFQKLKSPEQIKELNKMLEETQSIAAKAGEIAEKSDITAAISNIIQKFIPGDTPAPAVCPTHNF</sequence>
<dbReference type="AlphaFoldDB" id="A0A1F8F2W1"/>
<evidence type="ECO:0000313" key="2">
    <source>
        <dbReference type="Proteomes" id="UP000177605"/>
    </source>
</evidence>
<dbReference type="Proteomes" id="UP000177605">
    <property type="component" value="Unassembled WGS sequence"/>
</dbReference>
<proteinExistence type="predicted"/>
<name>A0A1F8F2W1_9BACT</name>
<dbReference type="EMBL" id="MGJM01000001">
    <property type="protein sequence ID" value="OGN07463.1"/>
    <property type="molecule type" value="Genomic_DNA"/>
</dbReference>
<evidence type="ECO:0000313" key="1">
    <source>
        <dbReference type="EMBL" id="OGN07463.1"/>
    </source>
</evidence>